<evidence type="ECO:0000313" key="2">
    <source>
        <dbReference type="EMBL" id="EAX48480.1"/>
    </source>
</evidence>
<keyword evidence="3" id="KW-1185">Reference proteome</keyword>
<feature type="domain" description="DUF6883" evidence="1">
    <location>
        <begin position="104"/>
        <end position="203"/>
    </location>
</feature>
<evidence type="ECO:0000313" key="3">
    <source>
        <dbReference type="Proteomes" id="UP000005139"/>
    </source>
</evidence>
<reference evidence="2 3" key="2">
    <citation type="submission" date="2007-01" db="EMBL/GenBank/DDBJ databases">
        <title>Sequencing of the draft genome and assembly of Thermosinus carboxydivorans Nor1.</title>
        <authorList>
            <consortium name="US DOE Joint Genome Institute (JGI-PGF)"/>
            <person name="Copeland A."/>
            <person name="Lucas S."/>
            <person name="Lapidus A."/>
            <person name="Barry K."/>
            <person name="Glavina del Rio T."/>
            <person name="Dalin E."/>
            <person name="Tice H."/>
            <person name="Bruce D."/>
            <person name="Pitluck S."/>
            <person name="Richardson P."/>
        </authorList>
    </citation>
    <scope>NUCLEOTIDE SEQUENCE [LARGE SCALE GENOMIC DNA]</scope>
    <source>
        <strain evidence="2 3">Nor1</strain>
    </source>
</reference>
<dbReference type="EMBL" id="AAWL01000003">
    <property type="protein sequence ID" value="EAX48480.1"/>
    <property type="molecule type" value="Genomic_DNA"/>
</dbReference>
<dbReference type="Pfam" id="PF21814">
    <property type="entry name" value="DUF6883"/>
    <property type="match status" value="1"/>
</dbReference>
<organism evidence="2 3">
    <name type="scientific">Thermosinus carboxydivorans Nor1</name>
    <dbReference type="NCBI Taxonomy" id="401526"/>
    <lineage>
        <taxon>Bacteria</taxon>
        <taxon>Bacillati</taxon>
        <taxon>Bacillota</taxon>
        <taxon>Negativicutes</taxon>
        <taxon>Selenomonadales</taxon>
        <taxon>Sporomusaceae</taxon>
        <taxon>Thermosinus</taxon>
    </lineage>
</organism>
<evidence type="ECO:0000259" key="1">
    <source>
        <dbReference type="Pfam" id="PF21814"/>
    </source>
</evidence>
<proteinExistence type="predicted"/>
<accession>A1HNE4</accession>
<sequence length="204" mass="23499">MQPAHPHCLCHWEEVFDGVLDGMRQRDQVQKGGDEFLRKIDPANRRRLLGIEGDIAWLHGRDWRQYLRQWKGHEDPRPRLTKDDFKLQRLADNYLDPQQARGIKEKLLSYSLNSNHPVGKHKAIVFEKELGYTESNWEKLEKEILSGLTKFPAVYAGQTPVSNNPKYVVSMKVQGVNGATSTILTVWEQTASGEIRMVTAYVDK</sequence>
<gene>
    <name evidence="2" type="ORF">TcarDRAFT_2430</name>
</gene>
<reference evidence="2 3" key="1">
    <citation type="submission" date="2007-01" db="EMBL/GenBank/DDBJ databases">
        <title>Annotation of the draft genome assembly of Thermosinus carboxydivorans Nor1.</title>
        <authorList>
            <consortium name="US DOE Joint Genome Institute (JGI-ORNL)"/>
            <person name="Larimer F."/>
            <person name="Land M."/>
            <person name="Hauser L."/>
        </authorList>
    </citation>
    <scope>NUCLEOTIDE SEQUENCE [LARGE SCALE GENOMIC DNA]</scope>
    <source>
        <strain evidence="2 3">Nor1</strain>
    </source>
</reference>
<protein>
    <recommendedName>
        <fullName evidence="1">DUF6883 domain-containing protein</fullName>
    </recommendedName>
</protein>
<comment type="caution">
    <text evidence="2">The sequence shown here is derived from an EMBL/GenBank/DDBJ whole genome shotgun (WGS) entry which is preliminary data.</text>
</comment>
<dbReference type="AlphaFoldDB" id="A1HNE4"/>
<dbReference type="eggNOG" id="COG4695">
    <property type="taxonomic scope" value="Bacteria"/>
</dbReference>
<dbReference type="Proteomes" id="UP000005139">
    <property type="component" value="Unassembled WGS sequence"/>
</dbReference>
<name>A1HNE4_9FIRM</name>
<dbReference type="InterPro" id="IPR049250">
    <property type="entry name" value="DUF6883"/>
</dbReference>